<evidence type="ECO:0000256" key="4">
    <source>
        <dbReference type="ARBA" id="ARBA00022475"/>
    </source>
</evidence>
<dbReference type="NCBIfam" id="TIGR00380">
    <property type="entry name" value="cobal_cbiB"/>
    <property type="match status" value="1"/>
</dbReference>
<keyword evidence="8 9" id="KW-0472">Membrane</keyword>
<dbReference type="HAMAP" id="MF_00024">
    <property type="entry name" value="CobD_CbiB"/>
    <property type="match status" value="1"/>
</dbReference>
<evidence type="ECO:0000256" key="2">
    <source>
        <dbReference type="ARBA" id="ARBA00004953"/>
    </source>
</evidence>
<evidence type="ECO:0000256" key="7">
    <source>
        <dbReference type="ARBA" id="ARBA00022989"/>
    </source>
</evidence>
<gene>
    <name evidence="9 10" type="primary">cobD</name>
    <name evidence="10" type="ORF">DWB61_05480</name>
</gene>
<proteinExistence type="inferred from homology"/>
<evidence type="ECO:0000256" key="1">
    <source>
        <dbReference type="ARBA" id="ARBA00004651"/>
    </source>
</evidence>
<dbReference type="InterPro" id="IPR004485">
    <property type="entry name" value="Cobalamin_biosynth_CobD/CbiB"/>
</dbReference>
<keyword evidence="11" id="KW-1185">Reference proteome</keyword>
<keyword evidence="6 9" id="KW-0812">Transmembrane</keyword>
<accession>A0A425Y3P0</accession>
<evidence type="ECO:0000313" key="10">
    <source>
        <dbReference type="EMBL" id="RRG22890.1"/>
    </source>
</evidence>
<evidence type="ECO:0000313" key="11">
    <source>
        <dbReference type="Proteomes" id="UP000285794"/>
    </source>
</evidence>
<evidence type="ECO:0000256" key="6">
    <source>
        <dbReference type="ARBA" id="ARBA00022692"/>
    </source>
</evidence>
<keyword evidence="4 9" id="KW-1003">Cell membrane</keyword>
<dbReference type="GO" id="GO:0015420">
    <property type="term" value="F:ABC-type vitamin B12 transporter activity"/>
    <property type="evidence" value="ECO:0007669"/>
    <property type="project" value="UniProtKB-UniRule"/>
</dbReference>
<dbReference type="Pfam" id="PF03186">
    <property type="entry name" value="CobD_Cbib"/>
    <property type="match status" value="1"/>
</dbReference>
<feature type="transmembrane region" description="Helical" evidence="9">
    <location>
        <begin position="83"/>
        <end position="103"/>
    </location>
</feature>
<reference evidence="10 11" key="1">
    <citation type="submission" date="2018-07" db="EMBL/GenBank/DDBJ databases">
        <title>Draft genome sequence of Ancylomarina sp. M1P.</title>
        <authorList>
            <person name="Yadav S."/>
            <person name="Villanueva L."/>
            <person name="Damste J.S.S."/>
        </authorList>
    </citation>
    <scope>NUCLEOTIDE SEQUENCE [LARGE SCALE GENOMIC DNA]</scope>
    <source>
        <strain evidence="10 11">M1P</strain>
    </source>
</reference>
<keyword evidence="5 9" id="KW-0169">Cobalamin biosynthesis</keyword>
<dbReference type="UniPathway" id="UPA00148"/>
<evidence type="ECO:0000256" key="8">
    <source>
        <dbReference type="ARBA" id="ARBA00023136"/>
    </source>
</evidence>
<feature type="transmembrane region" description="Helical" evidence="9">
    <location>
        <begin position="56"/>
        <end position="77"/>
    </location>
</feature>
<comment type="function">
    <text evidence="9">Converts cobyric acid to cobinamide by the addition of aminopropanol on the F carboxylic group.</text>
</comment>
<evidence type="ECO:0000256" key="3">
    <source>
        <dbReference type="ARBA" id="ARBA00006263"/>
    </source>
</evidence>
<comment type="subcellular location">
    <subcellularLocation>
        <location evidence="1 9">Cell membrane</location>
        <topology evidence="1 9">Multi-pass membrane protein</topology>
    </subcellularLocation>
</comment>
<feature type="transmembrane region" description="Helical" evidence="9">
    <location>
        <begin position="213"/>
        <end position="232"/>
    </location>
</feature>
<sequence>MEQIELIILPLIIGYILDLILGDPRNLPHPIVGFGNMISLGTEKLNHGKYCILKGAFMSLSLILMIYSSFYFLSILILGWEKWAFILFTSVFVFYGLANRSLLQEGYEVFKQLEEKGLEAGRKRLSWIVGRDTKGLSEQEIRLAVFETLSENLSDGVVAPLFYYAVGGLPAMMAYKMINTLDSMIGYKNEKYLYFGRVAARIDDAANFIPARITAFLMVLVSLSYRGFIFIFRYGRSHTSPNAGYPESALAGILNCQFGGAHDYGGESVNKPFIGELNRKIENSEIKRIAYINHAVCLATIILITAFYMGINLLVK</sequence>
<evidence type="ECO:0000256" key="5">
    <source>
        <dbReference type="ARBA" id="ARBA00022573"/>
    </source>
</evidence>
<dbReference type="GO" id="GO:0005886">
    <property type="term" value="C:plasma membrane"/>
    <property type="evidence" value="ECO:0007669"/>
    <property type="project" value="UniProtKB-SubCell"/>
</dbReference>
<name>A0A425Y3P0_9BACT</name>
<protein>
    <recommendedName>
        <fullName evidence="9">Cobalamin biosynthesis protein CobD</fullName>
    </recommendedName>
</protein>
<dbReference type="RefSeq" id="WP_125029890.1">
    <property type="nucleotide sequence ID" value="NZ_JAPXVP010000004.1"/>
</dbReference>
<dbReference type="PANTHER" id="PTHR34308">
    <property type="entry name" value="COBALAMIN BIOSYNTHESIS PROTEIN CBIB"/>
    <property type="match status" value="1"/>
</dbReference>
<dbReference type="GO" id="GO:0009236">
    <property type="term" value="P:cobalamin biosynthetic process"/>
    <property type="evidence" value="ECO:0007669"/>
    <property type="project" value="UniProtKB-UniRule"/>
</dbReference>
<dbReference type="PANTHER" id="PTHR34308:SF1">
    <property type="entry name" value="COBALAMIN BIOSYNTHESIS PROTEIN CBIB"/>
    <property type="match status" value="1"/>
</dbReference>
<comment type="caution">
    <text evidence="10">The sequence shown here is derived from an EMBL/GenBank/DDBJ whole genome shotgun (WGS) entry which is preliminary data.</text>
</comment>
<comment type="similarity">
    <text evidence="3 9">Belongs to the CobD/CbiB family.</text>
</comment>
<feature type="transmembrane region" description="Helical" evidence="9">
    <location>
        <begin position="161"/>
        <end position="178"/>
    </location>
</feature>
<dbReference type="GO" id="GO:0048472">
    <property type="term" value="F:threonine-phosphate decarboxylase activity"/>
    <property type="evidence" value="ECO:0007669"/>
    <property type="project" value="InterPro"/>
</dbReference>
<comment type="pathway">
    <text evidence="2 9">Cofactor biosynthesis; adenosylcobalamin biosynthesis.</text>
</comment>
<dbReference type="EMBL" id="QQWG01000004">
    <property type="protein sequence ID" value="RRG22890.1"/>
    <property type="molecule type" value="Genomic_DNA"/>
</dbReference>
<evidence type="ECO:0000256" key="9">
    <source>
        <dbReference type="HAMAP-Rule" id="MF_00024"/>
    </source>
</evidence>
<dbReference type="OrthoDB" id="9811967at2"/>
<organism evidence="10 11">
    <name type="scientific">Ancylomarina euxinus</name>
    <dbReference type="NCBI Taxonomy" id="2283627"/>
    <lineage>
        <taxon>Bacteria</taxon>
        <taxon>Pseudomonadati</taxon>
        <taxon>Bacteroidota</taxon>
        <taxon>Bacteroidia</taxon>
        <taxon>Marinilabiliales</taxon>
        <taxon>Marinifilaceae</taxon>
        <taxon>Ancylomarina</taxon>
    </lineage>
</organism>
<feature type="transmembrane region" description="Helical" evidence="9">
    <location>
        <begin position="289"/>
        <end position="311"/>
    </location>
</feature>
<dbReference type="Proteomes" id="UP000285794">
    <property type="component" value="Unassembled WGS sequence"/>
</dbReference>
<dbReference type="AlphaFoldDB" id="A0A425Y3P0"/>
<keyword evidence="7 9" id="KW-1133">Transmembrane helix</keyword>